<name>A0A0F7U289_PENBI</name>
<dbReference type="InterPro" id="IPR012338">
    <property type="entry name" value="Beta-lactam/transpept-like"/>
</dbReference>
<dbReference type="Gene3D" id="3.40.710.10">
    <property type="entry name" value="DD-peptidase/beta-lactamase superfamily"/>
    <property type="match status" value="1"/>
</dbReference>
<dbReference type="GO" id="GO:0016787">
    <property type="term" value="F:hydrolase activity"/>
    <property type="evidence" value="ECO:0007669"/>
    <property type="project" value="UniProtKB-KW"/>
</dbReference>
<sequence>MDSLDRILDEFTDPSSGSLHAATFIVVDISGKTIYSRASGRTKTDIHSAEPLGLDALYWVASMTKLVTAVSVMQLVERGVLSLDEDVRKRVPELANIQILQGMTQGDSPGSMQPYFRIVQGKITPRDLLCHTSGFIYDSSSDLLKEWSRSVGRSAHTFTGSMEGYAHPLLFEPGTSWGYGAGLDWAGRLIENVCNCSLEEYMKENIWSKLGVTSSTFHPELYPDSLPPKLRMANRVSVGQGAKSIKAGSVILGQPLNDDLGGIGLWSTPKDFIKLLTALLRDGEPLLTKDSLDILFRPRLSDASRAAMPLSLGSRMRDILGIGSVNVIDQADHCLAGTITLKDIPGRRPRGTVSWSGLPNLHWWIDPKTGITATLFTQLLPPGDAAVTGLLIHLETALYKEIRDSESVSRRGKL</sequence>
<dbReference type="Proteomes" id="UP000042958">
    <property type="component" value="Unassembled WGS sequence"/>
</dbReference>
<feature type="domain" description="Beta-lactamase-related" evidence="3">
    <location>
        <begin position="29"/>
        <end position="393"/>
    </location>
</feature>
<dbReference type="PANTHER" id="PTHR43283:SF17">
    <property type="entry name" value="(LOVD), PUTATIVE (AFU_ORTHOLOGUE AFUA_5G00920)-RELATED"/>
    <property type="match status" value="1"/>
</dbReference>
<reference evidence="5" key="1">
    <citation type="journal article" date="2015" name="Genome Announc.">
        <title>Draft genome sequence of the fungus Penicillium brasilianum MG11.</title>
        <authorList>
            <person name="Horn F."/>
            <person name="Linde J."/>
            <person name="Mattern D.J."/>
            <person name="Walther G."/>
            <person name="Guthke R."/>
            <person name="Brakhage A.A."/>
            <person name="Valiante V."/>
        </authorList>
    </citation>
    <scope>NUCLEOTIDE SEQUENCE [LARGE SCALE GENOMIC DNA]</scope>
    <source>
        <strain evidence="5">MG11</strain>
    </source>
</reference>
<evidence type="ECO:0000259" key="3">
    <source>
        <dbReference type="Pfam" id="PF00144"/>
    </source>
</evidence>
<dbReference type="SUPFAM" id="SSF56601">
    <property type="entry name" value="beta-lactamase/transpeptidase-like"/>
    <property type="match status" value="1"/>
</dbReference>
<evidence type="ECO:0000256" key="1">
    <source>
        <dbReference type="ARBA" id="ARBA00009009"/>
    </source>
</evidence>
<evidence type="ECO:0000256" key="2">
    <source>
        <dbReference type="ARBA" id="ARBA00022801"/>
    </source>
</evidence>
<protein>
    <recommendedName>
        <fullName evidence="3">Beta-lactamase-related domain-containing protein</fullName>
    </recommendedName>
</protein>
<organism evidence="4 5">
    <name type="scientific">Penicillium brasilianum</name>
    <dbReference type="NCBI Taxonomy" id="104259"/>
    <lineage>
        <taxon>Eukaryota</taxon>
        <taxon>Fungi</taxon>
        <taxon>Dikarya</taxon>
        <taxon>Ascomycota</taxon>
        <taxon>Pezizomycotina</taxon>
        <taxon>Eurotiomycetes</taxon>
        <taxon>Eurotiomycetidae</taxon>
        <taxon>Eurotiales</taxon>
        <taxon>Aspergillaceae</taxon>
        <taxon>Penicillium</taxon>
    </lineage>
</organism>
<keyword evidence="5" id="KW-1185">Reference proteome</keyword>
<keyword evidence="2" id="KW-0378">Hydrolase</keyword>
<gene>
    <name evidence="4" type="ORF">PMG11_09962</name>
</gene>
<evidence type="ECO:0000313" key="4">
    <source>
        <dbReference type="EMBL" id="CEJ61427.1"/>
    </source>
</evidence>
<dbReference type="InterPro" id="IPR050789">
    <property type="entry name" value="Diverse_Enzym_Activities"/>
</dbReference>
<dbReference type="OrthoDB" id="428260at2759"/>
<accession>A0A0F7U289</accession>
<dbReference type="PANTHER" id="PTHR43283">
    <property type="entry name" value="BETA-LACTAMASE-RELATED"/>
    <property type="match status" value="1"/>
</dbReference>
<proteinExistence type="inferred from homology"/>
<comment type="similarity">
    <text evidence="1">Belongs to the class-A beta-lactamase family.</text>
</comment>
<dbReference type="AlphaFoldDB" id="A0A0F7U289"/>
<dbReference type="EMBL" id="CDHK01000011">
    <property type="protein sequence ID" value="CEJ61427.1"/>
    <property type="molecule type" value="Genomic_DNA"/>
</dbReference>
<dbReference type="STRING" id="104259.A0A0F7U289"/>
<evidence type="ECO:0000313" key="5">
    <source>
        <dbReference type="Proteomes" id="UP000042958"/>
    </source>
</evidence>
<dbReference type="Pfam" id="PF00144">
    <property type="entry name" value="Beta-lactamase"/>
    <property type="match status" value="1"/>
</dbReference>
<dbReference type="InterPro" id="IPR001466">
    <property type="entry name" value="Beta-lactam-related"/>
</dbReference>